<evidence type="ECO:0000256" key="1">
    <source>
        <dbReference type="SAM" id="Phobius"/>
    </source>
</evidence>
<sequence length="124" mass="13959">MTVDVLALLQVILVLCGIAALIYLIYFLVRAAYLLKTVQGLLNESRQPLSSAINHAEALLKNADTMSELWASEMYTVKEALGNHYNAAARHEDRFGRQGWDAVPWNDLLKAAVWIGKYLKEKLK</sequence>
<proteinExistence type="predicted"/>
<accession>A0ABU5ZK89</accession>
<protein>
    <submittedName>
        <fullName evidence="2">Uncharacterized protein</fullName>
    </submittedName>
</protein>
<evidence type="ECO:0000313" key="2">
    <source>
        <dbReference type="EMBL" id="MEB3102926.1"/>
    </source>
</evidence>
<keyword evidence="3" id="KW-1185">Reference proteome</keyword>
<dbReference type="EMBL" id="JAYJLD010000024">
    <property type="protein sequence ID" value="MEB3102926.1"/>
    <property type="molecule type" value="Genomic_DNA"/>
</dbReference>
<evidence type="ECO:0000313" key="3">
    <source>
        <dbReference type="Proteomes" id="UP001310386"/>
    </source>
</evidence>
<feature type="transmembrane region" description="Helical" evidence="1">
    <location>
        <begin position="6"/>
        <end position="29"/>
    </location>
</feature>
<keyword evidence="1" id="KW-1133">Transmembrane helix</keyword>
<gene>
    <name evidence="2" type="ORF">VF724_14805</name>
</gene>
<keyword evidence="1" id="KW-0472">Membrane</keyword>
<dbReference type="RefSeq" id="WP_371755048.1">
    <property type="nucleotide sequence ID" value="NZ_JAYJLD010000024.1"/>
</dbReference>
<comment type="caution">
    <text evidence="2">The sequence shown here is derived from an EMBL/GenBank/DDBJ whole genome shotgun (WGS) entry which is preliminary data.</text>
</comment>
<name>A0ABU5ZK89_9BACL</name>
<reference evidence="2" key="1">
    <citation type="submission" date="2023-12" db="EMBL/GenBank/DDBJ databases">
        <title>Fervidustalea candida gen. nov., sp. nov., a novel member of the family Paenibacillaceae isolated from a geothermal area.</title>
        <authorList>
            <person name="Li W.-J."/>
            <person name="Jiao J.-Y."/>
            <person name="Chen Y."/>
        </authorList>
    </citation>
    <scope>NUCLEOTIDE SEQUENCE</scope>
    <source>
        <strain evidence="2">SYSU GA230002</strain>
    </source>
</reference>
<dbReference type="Proteomes" id="UP001310386">
    <property type="component" value="Unassembled WGS sequence"/>
</dbReference>
<keyword evidence="1" id="KW-0812">Transmembrane</keyword>
<organism evidence="2 3">
    <name type="scientific">Ferviditalea candida</name>
    <dbReference type="NCBI Taxonomy" id="3108399"/>
    <lineage>
        <taxon>Bacteria</taxon>
        <taxon>Bacillati</taxon>
        <taxon>Bacillota</taxon>
        <taxon>Bacilli</taxon>
        <taxon>Bacillales</taxon>
        <taxon>Paenibacillaceae</taxon>
        <taxon>Ferviditalea</taxon>
    </lineage>
</organism>